<keyword evidence="2" id="KW-1185">Reference proteome</keyword>
<reference evidence="1 2" key="1">
    <citation type="journal article" date="2012" name="PLoS Pathog.">
        <title>Diverse lifestyles and strategies of plant pathogenesis encoded in the genomes of eighteen Dothideomycetes fungi.</title>
        <authorList>
            <person name="Ohm R.A."/>
            <person name="Feau N."/>
            <person name="Henrissat B."/>
            <person name="Schoch C.L."/>
            <person name="Horwitz B.A."/>
            <person name="Barry K.W."/>
            <person name="Condon B.J."/>
            <person name="Copeland A.C."/>
            <person name="Dhillon B."/>
            <person name="Glaser F."/>
            <person name="Hesse C.N."/>
            <person name="Kosti I."/>
            <person name="LaButti K."/>
            <person name="Lindquist E.A."/>
            <person name="Lucas S."/>
            <person name="Salamov A.A."/>
            <person name="Bradshaw R.E."/>
            <person name="Ciuffetti L."/>
            <person name="Hamelin R.C."/>
            <person name="Kema G.H.J."/>
            <person name="Lawrence C."/>
            <person name="Scott J.A."/>
            <person name="Spatafora J.W."/>
            <person name="Turgeon B.G."/>
            <person name="de Wit P.J.G.M."/>
            <person name="Zhong S."/>
            <person name="Goodwin S.B."/>
            <person name="Grigoriev I.V."/>
        </authorList>
    </citation>
    <scope>NUCLEOTIDE SEQUENCE [LARGE SCALE GENOMIC DNA]</scope>
    <source>
        <strain evidence="2">C4 / ATCC 48331 / race T</strain>
    </source>
</reference>
<evidence type="ECO:0000313" key="2">
    <source>
        <dbReference type="Proteomes" id="UP000012338"/>
    </source>
</evidence>
<dbReference type="HOGENOM" id="CLU_2873752_0_0_1"/>
<sequence>MDTSHLNTGVPYKVTLLRDCGCAAAVYFSATRTSTLSVKPLFDIWPCQIGGGRLESFLFFSRKII</sequence>
<proteinExistence type="predicted"/>
<reference evidence="2" key="2">
    <citation type="journal article" date="2013" name="PLoS Genet.">
        <title>Comparative genome structure, secondary metabolite, and effector coding capacity across Cochliobolus pathogens.</title>
        <authorList>
            <person name="Condon B.J."/>
            <person name="Leng Y."/>
            <person name="Wu D."/>
            <person name="Bushley K.E."/>
            <person name="Ohm R.A."/>
            <person name="Otillar R."/>
            <person name="Martin J."/>
            <person name="Schackwitz W."/>
            <person name="Grimwood J."/>
            <person name="MohdZainudin N."/>
            <person name="Xue C."/>
            <person name="Wang R."/>
            <person name="Manning V.A."/>
            <person name="Dhillon B."/>
            <person name="Tu Z.J."/>
            <person name="Steffenson B.J."/>
            <person name="Salamov A."/>
            <person name="Sun H."/>
            <person name="Lowry S."/>
            <person name="LaButti K."/>
            <person name="Han J."/>
            <person name="Copeland A."/>
            <person name="Lindquist E."/>
            <person name="Barry K."/>
            <person name="Schmutz J."/>
            <person name="Baker S.E."/>
            <person name="Ciuffetti L.M."/>
            <person name="Grigoriev I.V."/>
            <person name="Zhong S."/>
            <person name="Turgeon B.G."/>
        </authorList>
    </citation>
    <scope>NUCLEOTIDE SEQUENCE [LARGE SCALE GENOMIC DNA]</scope>
    <source>
        <strain evidence="2">C4 / ATCC 48331 / race T</strain>
    </source>
</reference>
<accession>N4X2U3</accession>
<protein>
    <submittedName>
        <fullName evidence="1">Uncharacterized protein</fullName>
    </submittedName>
</protein>
<organism evidence="1 2">
    <name type="scientific">Cochliobolus heterostrophus (strain C4 / ATCC 48331 / race T)</name>
    <name type="common">Southern corn leaf blight fungus</name>
    <name type="synonym">Bipolaris maydis</name>
    <dbReference type="NCBI Taxonomy" id="665024"/>
    <lineage>
        <taxon>Eukaryota</taxon>
        <taxon>Fungi</taxon>
        <taxon>Dikarya</taxon>
        <taxon>Ascomycota</taxon>
        <taxon>Pezizomycotina</taxon>
        <taxon>Dothideomycetes</taxon>
        <taxon>Pleosporomycetidae</taxon>
        <taxon>Pleosporales</taxon>
        <taxon>Pleosporineae</taxon>
        <taxon>Pleosporaceae</taxon>
        <taxon>Bipolaris</taxon>
    </lineage>
</organism>
<dbReference type="AlphaFoldDB" id="N4X2U3"/>
<dbReference type="Proteomes" id="UP000012338">
    <property type="component" value="Unassembled WGS sequence"/>
</dbReference>
<dbReference type="EMBL" id="KB733462">
    <property type="protein sequence ID" value="ENI02823.1"/>
    <property type="molecule type" value="Genomic_DNA"/>
</dbReference>
<evidence type="ECO:0000313" key="1">
    <source>
        <dbReference type="EMBL" id="ENI02823.1"/>
    </source>
</evidence>
<gene>
    <name evidence="1" type="ORF">COCC4DRAFT_33274</name>
</gene>
<name>N4X2U3_COCH4</name>